<dbReference type="FunFam" id="3.30.1360.40:FF:000002">
    <property type="entry name" value="DNA gyrase subunit A"/>
    <property type="match status" value="1"/>
</dbReference>
<dbReference type="FunFam" id="3.90.199.10:FF:000001">
    <property type="entry name" value="DNA gyrase subunit A"/>
    <property type="match status" value="1"/>
</dbReference>
<evidence type="ECO:0000313" key="10">
    <source>
        <dbReference type="EMBL" id="CAI8053854.1"/>
    </source>
</evidence>
<dbReference type="FunFam" id="1.10.268.10:FF:000001">
    <property type="entry name" value="DNA gyrase subunit A"/>
    <property type="match status" value="1"/>
</dbReference>
<evidence type="ECO:0000256" key="8">
    <source>
        <dbReference type="SAM" id="MobiDB-lite"/>
    </source>
</evidence>
<feature type="region of interest" description="Disordered" evidence="8">
    <location>
        <begin position="781"/>
        <end position="850"/>
    </location>
</feature>
<dbReference type="SUPFAM" id="SSF56719">
    <property type="entry name" value="Type II DNA topoisomerase"/>
    <property type="match status" value="1"/>
</dbReference>
<dbReference type="InterPro" id="IPR006691">
    <property type="entry name" value="GyrA/parC_rep"/>
</dbReference>
<dbReference type="InterPro" id="IPR013760">
    <property type="entry name" value="Topo_IIA-like_dom_sf"/>
</dbReference>
<dbReference type="PROSITE" id="PS52040">
    <property type="entry name" value="TOPO_IIA"/>
    <property type="match status" value="1"/>
</dbReference>
<dbReference type="GO" id="GO:0003918">
    <property type="term" value="F:DNA topoisomerase type II (double strand cut, ATP-hydrolyzing) activity"/>
    <property type="evidence" value="ECO:0007669"/>
    <property type="project" value="UniProtKB-EC"/>
</dbReference>
<dbReference type="InterPro" id="IPR035516">
    <property type="entry name" value="Gyrase/topoIV_suA_C"/>
</dbReference>
<dbReference type="SMART" id="SM00434">
    <property type="entry name" value="TOP4c"/>
    <property type="match status" value="1"/>
</dbReference>
<dbReference type="AlphaFoldDB" id="A0AA35TU79"/>
<dbReference type="Gene3D" id="1.10.268.10">
    <property type="entry name" value="Topoisomerase, domain 3"/>
    <property type="match status" value="1"/>
</dbReference>
<dbReference type="InterPro" id="IPR013757">
    <property type="entry name" value="Topo_IIA_A_a_sf"/>
</dbReference>
<reference evidence="10" key="1">
    <citation type="submission" date="2023-03" db="EMBL/GenBank/DDBJ databases">
        <authorList>
            <person name="Steffen K."/>
            <person name="Cardenas P."/>
        </authorList>
    </citation>
    <scope>NUCLEOTIDE SEQUENCE</scope>
</reference>
<dbReference type="GO" id="GO:0009330">
    <property type="term" value="C:DNA topoisomerase type II (double strand cut, ATP-hydrolyzing) complex"/>
    <property type="evidence" value="ECO:0007669"/>
    <property type="project" value="TreeGrafter"/>
</dbReference>
<comment type="similarity">
    <text evidence="2">Belongs to the type II topoisomerase GyrA/ParC subunit family.</text>
</comment>
<accession>A0AA35TU79</accession>
<dbReference type="GO" id="GO:0005737">
    <property type="term" value="C:cytoplasm"/>
    <property type="evidence" value="ECO:0007669"/>
    <property type="project" value="TreeGrafter"/>
</dbReference>
<comment type="catalytic activity">
    <reaction evidence="1 7">
        <text>ATP-dependent breakage, passage and rejoining of double-stranded DNA.</text>
        <dbReference type="EC" id="5.6.2.2"/>
    </reaction>
</comment>
<dbReference type="Gene3D" id="2.120.10.90">
    <property type="entry name" value="DNA gyrase/topoisomerase IV, subunit A, C-terminal"/>
    <property type="match status" value="2"/>
</dbReference>
<dbReference type="InterPro" id="IPR050220">
    <property type="entry name" value="Type_II_DNA_Topoisomerases"/>
</dbReference>
<feature type="compositionally biased region" description="Polar residues" evidence="8">
    <location>
        <begin position="781"/>
        <end position="793"/>
    </location>
</feature>
<evidence type="ECO:0000256" key="7">
    <source>
        <dbReference type="PROSITE-ProRule" id="PRU01384"/>
    </source>
</evidence>
<sequence length="850" mass="93959">MTTYKTDYGFIKPTHIEEEMRTSYLDYAMSVIVSRALPDVRDGLKPVQRRILYAMEELGMRPGQGYKKSARLVGEVLGKYHPHNNDSVYEAMVRMAQDFTMRLPLVDGQGNFGSVDNDPPAAMRYTEARMQAVAEEMLVNIDENTVDHIDNFDGTLREPVVLPARLPNLMINGASGIAVGMATNIPPHNPTEICNAVVHLVDHPDATVEDLLKHVQGPDFPTGGTIMGREGIRNAYSTGRGQIIVRAKAEIEPMSRSNRMQIIVSELPYQVNKAALVEKIANLTKDKRLQGISEVRDESDREGMRVVIELRTGTQPMVVLNNLYKLTPMQNSFSANMLALVEGMPRTITLKVALLSFIDFRREVVRRRAEFQLEKARQRAHILAGLRIAVSNLDEVIAIIRGAADTPSARDALMTRFSLDEPQSQAILDMQLRRISTLERERLEEEYAQIQTTIQGLEELLGDENKIMLEIKKETRALRKKFGEDRRTDISLDAHDISRAELEAHEQVVVTLSQGGYIKRIPANTYRNQHRGGKGVVSMTTREDDPVKHLLVADTHDTLLFFTNRGRVHKLTVFELRPDTSRNTRGVPVVNVVQLGANETVSAVVAVDSLDHDDTFLMLGTRNGKIKRIALSSIGNIRPSGGVLGMRLQKKGSEIGKRKLSQDDRVVGMAIILHNSDSRLLVISKKGFGKLTAVDKYRRQGRGGKGILTFDIQPRKTGPVAVAEVVDDSKELYLVSEQAQVQRTNLSEISTTIGRKASGVIIMRLASGDSVSSIACVSDLDSGTSATGKSNGKGNAEASKPAAESKNGTANAQRNGSAKAELVDADEESDEPQMSFDDMTEEDDETDSDD</sequence>
<feature type="compositionally biased region" description="Acidic residues" evidence="8">
    <location>
        <begin position="838"/>
        <end position="850"/>
    </location>
</feature>
<dbReference type="GO" id="GO:0006265">
    <property type="term" value="P:DNA topological change"/>
    <property type="evidence" value="ECO:0007669"/>
    <property type="project" value="UniProtKB-UniRule"/>
</dbReference>
<evidence type="ECO:0000256" key="5">
    <source>
        <dbReference type="ARBA" id="ARBA00023125"/>
    </source>
</evidence>
<dbReference type="Proteomes" id="UP001174909">
    <property type="component" value="Unassembled WGS sequence"/>
</dbReference>
<protein>
    <recommendedName>
        <fullName evidence="3">DNA topoisomerase (ATP-hydrolyzing)</fullName>
        <ecNumber evidence="3">5.6.2.2</ecNumber>
    </recommendedName>
</protein>
<keyword evidence="4 7" id="KW-0799">Topoisomerase</keyword>
<evidence type="ECO:0000256" key="2">
    <source>
        <dbReference type="ARBA" id="ARBA00008263"/>
    </source>
</evidence>
<dbReference type="Gene3D" id="3.90.199.10">
    <property type="entry name" value="Topoisomerase II, domain 5"/>
    <property type="match status" value="1"/>
</dbReference>
<dbReference type="PANTHER" id="PTHR43493:SF5">
    <property type="entry name" value="DNA GYRASE SUBUNIT A, CHLOROPLASTIC_MITOCHONDRIAL"/>
    <property type="match status" value="1"/>
</dbReference>
<comment type="caution">
    <text evidence="10">The sequence shown here is derived from an EMBL/GenBank/DDBJ whole genome shotgun (WGS) entry which is preliminary data.</text>
</comment>
<feature type="compositionally biased region" description="Polar residues" evidence="8">
    <location>
        <begin position="806"/>
        <end position="816"/>
    </location>
</feature>
<evidence type="ECO:0000313" key="11">
    <source>
        <dbReference type="Proteomes" id="UP001174909"/>
    </source>
</evidence>
<keyword evidence="5 7" id="KW-0238">DNA-binding</keyword>
<gene>
    <name evidence="10" type="ORF">GBAR_LOCUS29424</name>
</gene>
<evidence type="ECO:0000256" key="1">
    <source>
        <dbReference type="ARBA" id="ARBA00000185"/>
    </source>
</evidence>
<dbReference type="PANTHER" id="PTHR43493">
    <property type="entry name" value="DNA GYRASE/TOPOISOMERASE SUBUNIT A"/>
    <property type="match status" value="1"/>
</dbReference>
<dbReference type="CDD" id="cd00187">
    <property type="entry name" value="TOP4c"/>
    <property type="match status" value="1"/>
</dbReference>
<evidence type="ECO:0000259" key="9">
    <source>
        <dbReference type="PROSITE" id="PS52040"/>
    </source>
</evidence>
<dbReference type="Gene3D" id="3.30.1360.40">
    <property type="match status" value="1"/>
</dbReference>
<evidence type="ECO:0000256" key="4">
    <source>
        <dbReference type="ARBA" id="ARBA00023029"/>
    </source>
</evidence>
<dbReference type="GO" id="GO:0005524">
    <property type="term" value="F:ATP binding"/>
    <property type="evidence" value="ECO:0007669"/>
    <property type="project" value="InterPro"/>
</dbReference>
<dbReference type="NCBIfam" id="NF004044">
    <property type="entry name" value="PRK05561.1"/>
    <property type="match status" value="1"/>
</dbReference>
<dbReference type="NCBIfam" id="NF004043">
    <property type="entry name" value="PRK05560.1"/>
    <property type="match status" value="1"/>
</dbReference>
<proteinExistence type="inferred from homology"/>
<keyword evidence="11" id="KW-1185">Reference proteome</keyword>
<evidence type="ECO:0000256" key="6">
    <source>
        <dbReference type="ARBA" id="ARBA00023235"/>
    </source>
</evidence>
<dbReference type="SUPFAM" id="SSF101904">
    <property type="entry name" value="GyrA/ParC C-terminal domain-like"/>
    <property type="match status" value="1"/>
</dbReference>
<dbReference type="NCBIfam" id="TIGR01063">
    <property type="entry name" value="gyrA"/>
    <property type="match status" value="1"/>
</dbReference>
<dbReference type="Pfam" id="PF03989">
    <property type="entry name" value="DNA_gyraseA_C"/>
    <property type="match status" value="5"/>
</dbReference>
<keyword evidence="6 7" id="KW-0413">Isomerase</keyword>
<dbReference type="EC" id="5.6.2.2" evidence="3"/>
<feature type="active site" description="O-(5'-phospho-DNA)-tyrosine intermediate" evidence="7">
    <location>
        <position position="125"/>
    </location>
</feature>
<dbReference type="InterPro" id="IPR013758">
    <property type="entry name" value="Topo_IIA_A/C_ab"/>
</dbReference>
<dbReference type="EMBL" id="CASHTH010004127">
    <property type="protein sequence ID" value="CAI8053854.1"/>
    <property type="molecule type" value="Genomic_DNA"/>
</dbReference>
<dbReference type="Pfam" id="PF00521">
    <property type="entry name" value="DNA_topoisoIV"/>
    <property type="match status" value="1"/>
</dbReference>
<name>A0AA35TU79_GEOBA</name>
<organism evidence="10 11">
    <name type="scientific">Geodia barretti</name>
    <name type="common">Barrett's horny sponge</name>
    <dbReference type="NCBI Taxonomy" id="519541"/>
    <lineage>
        <taxon>Eukaryota</taxon>
        <taxon>Metazoa</taxon>
        <taxon>Porifera</taxon>
        <taxon>Demospongiae</taxon>
        <taxon>Heteroscleromorpha</taxon>
        <taxon>Tetractinellida</taxon>
        <taxon>Astrophorina</taxon>
        <taxon>Geodiidae</taxon>
        <taxon>Geodia</taxon>
    </lineage>
</organism>
<feature type="domain" description="Topo IIA-type catalytic" evidence="9">
    <location>
        <begin position="37"/>
        <end position="502"/>
    </location>
</feature>
<evidence type="ECO:0000256" key="3">
    <source>
        <dbReference type="ARBA" id="ARBA00012895"/>
    </source>
</evidence>
<dbReference type="InterPro" id="IPR002205">
    <property type="entry name" value="Topo_IIA_dom_A"/>
</dbReference>
<dbReference type="GO" id="GO:0003677">
    <property type="term" value="F:DNA binding"/>
    <property type="evidence" value="ECO:0007669"/>
    <property type="project" value="UniProtKB-UniRule"/>
</dbReference>